<proteinExistence type="predicted"/>
<comment type="caution">
    <text evidence="1">The sequence shown here is derived from an EMBL/GenBank/DDBJ whole genome shotgun (WGS) entry which is preliminary data.</text>
</comment>
<gene>
    <name evidence="1" type="ORF">FHS07_002353</name>
</gene>
<dbReference type="EMBL" id="JACHXY010000002">
    <property type="protein sequence ID" value="MBB3158657.1"/>
    <property type="molecule type" value="Genomic_DNA"/>
</dbReference>
<dbReference type="AlphaFoldDB" id="A0A7W5CJ56"/>
<reference evidence="1 2" key="1">
    <citation type="submission" date="2020-08" db="EMBL/GenBank/DDBJ databases">
        <title>Genomic Encyclopedia of Type Strains, Phase III (KMG-III): the genomes of soil and plant-associated and newly described type strains.</title>
        <authorList>
            <person name="Whitman W."/>
        </authorList>
    </citation>
    <scope>NUCLEOTIDE SEQUENCE [LARGE SCALE GENOMIC DNA]</scope>
    <source>
        <strain evidence="1 2">CECT 8356</strain>
    </source>
</reference>
<dbReference type="RefSeq" id="WP_183420056.1">
    <property type="nucleotide sequence ID" value="NZ_JACHXY010000002.1"/>
</dbReference>
<protein>
    <submittedName>
        <fullName evidence="1">Uncharacterized protein</fullName>
    </submittedName>
</protein>
<sequence length="75" mass="8508">MTTYETYPRRIRALSFFTMADEGVSGYPVAPGDVIDISAQMFENTRDTQGRSWLQLTPAEQRAAYGSERFEVLLP</sequence>
<evidence type="ECO:0000313" key="2">
    <source>
        <dbReference type="Proteomes" id="UP000543579"/>
    </source>
</evidence>
<organism evidence="1 2">
    <name type="scientific">Microbacterium proteolyticum</name>
    <dbReference type="NCBI Taxonomy" id="1572644"/>
    <lineage>
        <taxon>Bacteria</taxon>
        <taxon>Bacillati</taxon>
        <taxon>Actinomycetota</taxon>
        <taxon>Actinomycetes</taxon>
        <taxon>Micrococcales</taxon>
        <taxon>Microbacteriaceae</taxon>
        <taxon>Microbacterium</taxon>
    </lineage>
</organism>
<dbReference type="Proteomes" id="UP000543579">
    <property type="component" value="Unassembled WGS sequence"/>
</dbReference>
<accession>A0A7W5CJ56</accession>
<evidence type="ECO:0000313" key="1">
    <source>
        <dbReference type="EMBL" id="MBB3158657.1"/>
    </source>
</evidence>
<name>A0A7W5CJ56_9MICO</name>